<dbReference type="Pfam" id="PF16153">
    <property type="entry name" value="DUF4861"/>
    <property type="match status" value="1"/>
</dbReference>
<keyword evidence="1" id="KW-0732">Signal</keyword>
<proteinExistence type="predicted"/>
<keyword evidence="3" id="KW-1185">Reference proteome</keyword>
<dbReference type="STRING" id="1035707.SAMN05216552_101820"/>
<name>A0A1I7KMV1_9BURK</name>
<dbReference type="AlphaFoldDB" id="A0A1I7KMV1"/>
<gene>
    <name evidence="2" type="ORF">SAMN05216552_101820</name>
</gene>
<evidence type="ECO:0008006" key="4">
    <source>
        <dbReference type="Google" id="ProtNLM"/>
    </source>
</evidence>
<reference evidence="3" key="1">
    <citation type="submission" date="2016-10" db="EMBL/GenBank/DDBJ databases">
        <authorList>
            <person name="Varghese N."/>
            <person name="Submissions S."/>
        </authorList>
    </citation>
    <scope>NUCLEOTIDE SEQUENCE [LARGE SCALE GENOMIC DNA]</scope>
    <source>
        <strain evidence="3">CGMCC 1.11014</strain>
    </source>
</reference>
<dbReference type="EMBL" id="FPBO01000018">
    <property type="protein sequence ID" value="SFU98735.1"/>
    <property type="molecule type" value="Genomic_DNA"/>
</dbReference>
<dbReference type="OrthoDB" id="9800230at2"/>
<dbReference type="Proteomes" id="UP000199391">
    <property type="component" value="Unassembled WGS sequence"/>
</dbReference>
<evidence type="ECO:0000313" key="2">
    <source>
        <dbReference type="EMBL" id="SFU98735.1"/>
    </source>
</evidence>
<accession>A0A1I7KMV1</accession>
<organism evidence="2 3">
    <name type="scientific">Pseudoduganella namucuonensis</name>
    <dbReference type="NCBI Taxonomy" id="1035707"/>
    <lineage>
        <taxon>Bacteria</taxon>
        <taxon>Pseudomonadati</taxon>
        <taxon>Pseudomonadota</taxon>
        <taxon>Betaproteobacteria</taxon>
        <taxon>Burkholderiales</taxon>
        <taxon>Oxalobacteraceae</taxon>
        <taxon>Telluria group</taxon>
        <taxon>Pseudoduganella</taxon>
    </lineage>
</organism>
<dbReference type="InterPro" id="IPR032342">
    <property type="entry name" value="DUF4861"/>
</dbReference>
<protein>
    <recommendedName>
        <fullName evidence="4">DUF4861 domain-containing protein</fullName>
    </recommendedName>
</protein>
<dbReference type="RefSeq" id="WP_093557083.1">
    <property type="nucleotide sequence ID" value="NZ_FPBO01000018.1"/>
</dbReference>
<feature type="signal peptide" evidence="1">
    <location>
        <begin position="1"/>
        <end position="27"/>
    </location>
</feature>
<evidence type="ECO:0000313" key="3">
    <source>
        <dbReference type="Proteomes" id="UP000199391"/>
    </source>
</evidence>
<evidence type="ECO:0000256" key="1">
    <source>
        <dbReference type="SAM" id="SignalP"/>
    </source>
</evidence>
<feature type="chain" id="PRO_5011723058" description="DUF4861 domain-containing protein" evidence="1">
    <location>
        <begin position="28"/>
        <end position="412"/>
    </location>
</feature>
<sequence length="412" mass="44340">MSSSPKHKPSTVLISALFAAAAAQAGAAEKLSITVTHELAAARPAETIVIPWSEVNRHLPGAMLQKIAVKDAAGRVLPYQVTNVAPQAKDPENKGIAYGELIFQHDFATGEKSATFTVEKIDTVAPVFPSKVSARYVPERLDDFAWENDKVAHRTYGPALGAPAAPGSGKEVLVTSGLDIWFKRVAYPIVDRWYNKGHDHYHHDEGEGMDMYNVGKSRGAGGVGIWDGKALHTARNYATWKVLANGPVRAIFELNYDAWDAAGVKVSEVKRFTVDAGSYFDQIDSTFTFEGAKQLTAAVGLNRTPTDKGQEPAIEAIAPNAPAIGQWVVQKSNGAFGTAIIIPSVQGPKTAADDLNQLILAPVTSGQPLRYYVGAAWDRGSEFKTREDWTRHVAAQAARAQSPVKVTLAAVK</sequence>